<comment type="caution">
    <text evidence="2">The sequence shown here is derived from an EMBL/GenBank/DDBJ whole genome shotgun (WGS) entry which is preliminary data.</text>
</comment>
<dbReference type="Gene3D" id="3.40.718.10">
    <property type="entry name" value="Isopropylmalate Dehydrogenase"/>
    <property type="match status" value="1"/>
</dbReference>
<keyword evidence="1" id="KW-0732">Signal</keyword>
<name>A0A8X7Q993_BRACI</name>
<dbReference type="SUPFAM" id="SSF53659">
    <property type="entry name" value="Isocitrate/Isopropylmalate dehydrogenase-like"/>
    <property type="match status" value="1"/>
</dbReference>
<feature type="chain" id="PRO_5036471190" evidence="1">
    <location>
        <begin position="20"/>
        <end position="131"/>
    </location>
</feature>
<dbReference type="AlphaFoldDB" id="A0A8X7Q993"/>
<evidence type="ECO:0000256" key="1">
    <source>
        <dbReference type="SAM" id="SignalP"/>
    </source>
</evidence>
<dbReference type="EMBL" id="JAAMPC010000014">
    <property type="protein sequence ID" value="KAG2266014.1"/>
    <property type="molecule type" value="Genomic_DNA"/>
</dbReference>
<gene>
    <name evidence="2" type="ORF">Bca52824_073093</name>
</gene>
<feature type="signal peptide" evidence="1">
    <location>
        <begin position="1"/>
        <end position="19"/>
    </location>
</feature>
<dbReference type="Proteomes" id="UP000886595">
    <property type="component" value="Unassembled WGS sequence"/>
</dbReference>
<sequence>MHAWSVGDLLCGIPLLCLSEQIETQNVHASTKLSYLSLPYKSGKITGSRRGENKAALLGVSWFRERVIMKFCSLRIAKYGFDYVYFNNMNKVTAVHKANIVKFFDGFSWNLVKRSPKVHMHNLFAKSHLEI</sequence>
<protein>
    <submittedName>
        <fullName evidence="2">Uncharacterized protein</fullName>
    </submittedName>
</protein>
<dbReference type="OrthoDB" id="10315200at2759"/>
<evidence type="ECO:0000313" key="3">
    <source>
        <dbReference type="Proteomes" id="UP000886595"/>
    </source>
</evidence>
<keyword evidence="3" id="KW-1185">Reference proteome</keyword>
<proteinExistence type="predicted"/>
<accession>A0A8X7Q993</accession>
<organism evidence="2 3">
    <name type="scientific">Brassica carinata</name>
    <name type="common">Ethiopian mustard</name>
    <name type="synonym">Abyssinian cabbage</name>
    <dbReference type="NCBI Taxonomy" id="52824"/>
    <lineage>
        <taxon>Eukaryota</taxon>
        <taxon>Viridiplantae</taxon>
        <taxon>Streptophyta</taxon>
        <taxon>Embryophyta</taxon>
        <taxon>Tracheophyta</taxon>
        <taxon>Spermatophyta</taxon>
        <taxon>Magnoliopsida</taxon>
        <taxon>eudicotyledons</taxon>
        <taxon>Gunneridae</taxon>
        <taxon>Pentapetalae</taxon>
        <taxon>rosids</taxon>
        <taxon>malvids</taxon>
        <taxon>Brassicales</taxon>
        <taxon>Brassicaceae</taxon>
        <taxon>Brassiceae</taxon>
        <taxon>Brassica</taxon>
    </lineage>
</organism>
<evidence type="ECO:0000313" key="2">
    <source>
        <dbReference type="EMBL" id="KAG2266014.1"/>
    </source>
</evidence>
<reference evidence="2 3" key="1">
    <citation type="submission" date="2020-02" db="EMBL/GenBank/DDBJ databases">
        <authorList>
            <person name="Ma Q."/>
            <person name="Huang Y."/>
            <person name="Song X."/>
            <person name="Pei D."/>
        </authorList>
    </citation>
    <scope>NUCLEOTIDE SEQUENCE [LARGE SCALE GENOMIC DNA]</scope>
    <source>
        <strain evidence="2">Sxm20200214</strain>
        <tissue evidence="2">Leaf</tissue>
    </source>
</reference>